<accession>A0A733CIY8</accession>
<comment type="caution">
    <text evidence="1">The sequence shown here is derived from an EMBL/GenBank/DDBJ whole genome shotgun (WGS) entry which is preliminary data.</text>
</comment>
<name>A0A733CIY8_SALET</name>
<gene>
    <name evidence="1" type="ORF">G4J74_004646</name>
</gene>
<sequence>MKQIMVNITLQMDEELNRMLTEQAHIQHRSKRNLATLLLKEALKNAEKEKRCKKGC</sequence>
<proteinExistence type="predicted"/>
<organism evidence="1">
    <name type="scientific">Salmonella enterica subsp. enterica serovar Heidelberg</name>
    <dbReference type="NCBI Taxonomy" id="611"/>
    <lineage>
        <taxon>Bacteria</taxon>
        <taxon>Pseudomonadati</taxon>
        <taxon>Pseudomonadota</taxon>
        <taxon>Gammaproteobacteria</taxon>
        <taxon>Enterobacterales</taxon>
        <taxon>Enterobacteriaceae</taxon>
        <taxon>Salmonella</taxon>
    </lineage>
</organism>
<dbReference type="EMBL" id="DAASHT010000018">
    <property type="protein sequence ID" value="HAE5578727.1"/>
    <property type="molecule type" value="Genomic_DNA"/>
</dbReference>
<protein>
    <recommendedName>
        <fullName evidence="2">CopG-like ribbon-helix-helix domain-containing protein</fullName>
    </recommendedName>
</protein>
<dbReference type="AlphaFoldDB" id="A0A733CIY8"/>
<evidence type="ECO:0000313" key="1">
    <source>
        <dbReference type="EMBL" id="HAE5578727.1"/>
    </source>
</evidence>
<evidence type="ECO:0008006" key="2">
    <source>
        <dbReference type="Google" id="ProtNLM"/>
    </source>
</evidence>
<reference evidence="1" key="2">
    <citation type="submission" date="2018-07" db="EMBL/GenBank/DDBJ databases">
        <authorList>
            <consortium name="NCBI Pathogen Detection Project"/>
        </authorList>
    </citation>
    <scope>NUCLEOTIDE SEQUENCE</scope>
    <source>
        <strain evidence="1">ID147255</strain>
    </source>
</reference>
<reference evidence="1" key="1">
    <citation type="journal article" date="2018" name="Genome Biol.">
        <title>SKESA: strategic k-mer extension for scrupulous assemblies.</title>
        <authorList>
            <person name="Souvorov A."/>
            <person name="Agarwala R."/>
            <person name="Lipman D.J."/>
        </authorList>
    </citation>
    <scope>NUCLEOTIDE SEQUENCE</scope>
    <source>
        <strain evidence="1">ID147255</strain>
    </source>
</reference>